<sequence>MVTITRAPAIGPNTVPMPPTSVISTTSPDIDQCTSVSEASWNTSALVAPASPASVAESTNTASLYWLTR</sequence>
<feature type="region of interest" description="Disordered" evidence="1">
    <location>
        <begin position="1"/>
        <end position="20"/>
    </location>
</feature>
<name>A0A564G7Y0_9HYPH</name>
<dbReference type="EMBL" id="CABFVH010000111">
    <property type="protein sequence ID" value="VUF16152.1"/>
    <property type="molecule type" value="Genomic_DNA"/>
</dbReference>
<dbReference type="AlphaFoldDB" id="A0A564G7Y0"/>
<reference evidence="2" key="3">
    <citation type="submission" date="2021-08" db="EMBL/GenBank/DDBJ databases">
        <authorList>
            <person name="Tani A."/>
            <person name="Ola A."/>
            <person name="Ogura Y."/>
            <person name="Katsura K."/>
            <person name="Hayashi T."/>
        </authorList>
    </citation>
    <scope>NUCLEOTIDE SEQUENCE</scope>
    <source>
        <strain evidence="2">DSM 22415</strain>
    </source>
</reference>
<evidence type="ECO:0000313" key="4">
    <source>
        <dbReference type="Proteomes" id="UP000401717"/>
    </source>
</evidence>
<dbReference type="Proteomes" id="UP001055303">
    <property type="component" value="Unassembled WGS sequence"/>
</dbReference>
<reference evidence="3 4" key="1">
    <citation type="submission" date="2019-06" db="EMBL/GenBank/DDBJ databases">
        <authorList>
            <person name="Rodrigo-Torres L."/>
            <person name="Arahal R. D."/>
            <person name="Lucena T."/>
        </authorList>
    </citation>
    <scope>NUCLEOTIDE SEQUENCE [LARGE SCALE GENOMIC DNA]</scope>
    <source>
        <strain evidence="3 4">SW08-7</strain>
    </source>
</reference>
<gene>
    <name evidence="2" type="ORF">IFDJLNFL_5682</name>
    <name evidence="3" type="ORF">MTDSW087_05909</name>
</gene>
<proteinExistence type="predicted"/>
<evidence type="ECO:0000313" key="5">
    <source>
        <dbReference type="Proteomes" id="UP001055303"/>
    </source>
</evidence>
<keyword evidence="5" id="KW-1185">Reference proteome</keyword>
<evidence type="ECO:0000256" key="1">
    <source>
        <dbReference type="SAM" id="MobiDB-lite"/>
    </source>
</evidence>
<reference evidence="2" key="2">
    <citation type="journal article" date="2021" name="Front. Microbiol.">
        <title>Comprehensive Comparative Genomics and Phenotyping of Methylobacterium Species.</title>
        <authorList>
            <person name="Alessa O."/>
            <person name="Ogura Y."/>
            <person name="Fujitani Y."/>
            <person name="Takami H."/>
            <person name="Hayashi T."/>
            <person name="Sahin N."/>
            <person name="Tani A."/>
        </authorList>
    </citation>
    <scope>NUCLEOTIDE SEQUENCE</scope>
    <source>
        <strain evidence="2">DSM 22415</strain>
    </source>
</reference>
<evidence type="ECO:0000313" key="2">
    <source>
        <dbReference type="EMBL" id="GJD59751.1"/>
    </source>
</evidence>
<protein>
    <submittedName>
        <fullName evidence="3">Uncharacterized protein</fullName>
    </submittedName>
</protein>
<organism evidence="3 4">
    <name type="scientific">Methylobacterium dankookense</name>
    <dbReference type="NCBI Taxonomy" id="560405"/>
    <lineage>
        <taxon>Bacteria</taxon>
        <taxon>Pseudomonadati</taxon>
        <taxon>Pseudomonadota</taxon>
        <taxon>Alphaproteobacteria</taxon>
        <taxon>Hyphomicrobiales</taxon>
        <taxon>Methylobacteriaceae</taxon>
        <taxon>Methylobacterium</taxon>
    </lineage>
</organism>
<dbReference type="EMBL" id="BPQI01000253">
    <property type="protein sequence ID" value="GJD59751.1"/>
    <property type="molecule type" value="Genomic_DNA"/>
</dbReference>
<evidence type="ECO:0000313" key="3">
    <source>
        <dbReference type="EMBL" id="VUF16152.1"/>
    </source>
</evidence>
<accession>A0A564G7Y0</accession>
<dbReference type="Proteomes" id="UP000401717">
    <property type="component" value="Unassembled WGS sequence"/>
</dbReference>